<dbReference type="InterPro" id="IPR043132">
    <property type="entry name" value="BCAT-like_C"/>
</dbReference>
<dbReference type="GO" id="GO:0003824">
    <property type="term" value="F:catalytic activity"/>
    <property type="evidence" value="ECO:0007669"/>
    <property type="project" value="InterPro"/>
</dbReference>
<name>A0A0C3AVB2_SERVB</name>
<dbReference type="OrthoDB" id="64220at2759"/>
<evidence type="ECO:0000256" key="1">
    <source>
        <dbReference type="SAM" id="MobiDB-lite"/>
    </source>
</evidence>
<proteinExistence type="predicted"/>
<evidence type="ECO:0000313" key="2">
    <source>
        <dbReference type="EMBL" id="KIM23959.1"/>
    </source>
</evidence>
<dbReference type="InterPro" id="IPR001544">
    <property type="entry name" value="Aminotrans_IV"/>
</dbReference>
<dbReference type="AlphaFoldDB" id="A0A0C3AVB2"/>
<feature type="non-terminal residue" evidence="2">
    <location>
        <position position="1"/>
    </location>
</feature>
<dbReference type="EMBL" id="KN824329">
    <property type="protein sequence ID" value="KIM23959.1"/>
    <property type="molecule type" value="Genomic_DNA"/>
</dbReference>
<reference evidence="2 3" key="1">
    <citation type="submission" date="2014-04" db="EMBL/GenBank/DDBJ databases">
        <authorList>
            <consortium name="DOE Joint Genome Institute"/>
            <person name="Kuo A."/>
            <person name="Zuccaro A."/>
            <person name="Kohler A."/>
            <person name="Nagy L.G."/>
            <person name="Floudas D."/>
            <person name="Copeland A."/>
            <person name="Barry K.W."/>
            <person name="Cichocki N."/>
            <person name="Veneault-Fourrey C."/>
            <person name="LaButti K."/>
            <person name="Lindquist E.A."/>
            <person name="Lipzen A."/>
            <person name="Lundell T."/>
            <person name="Morin E."/>
            <person name="Murat C."/>
            <person name="Sun H."/>
            <person name="Tunlid A."/>
            <person name="Henrissat B."/>
            <person name="Grigoriev I.V."/>
            <person name="Hibbett D.S."/>
            <person name="Martin F."/>
            <person name="Nordberg H.P."/>
            <person name="Cantor M.N."/>
            <person name="Hua S.X."/>
        </authorList>
    </citation>
    <scope>NUCLEOTIDE SEQUENCE [LARGE SCALE GENOMIC DNA]</scope>
    <source>
        <strain evidence="2 3">MAFF 305830</strain>
    </source>
</reference>
<gene>
    <name evidence="2" type="ORF">M408DRAFT_332020</name>
</gene>
<keyword evidence="3" id="KW-1185">Reference proteome</keyword>
<feature type="region of interest" description="Disordered" evidence="1">
    <location>
        <begin position="119"/>
        <end position="138"/>
    </location>
</feature>
<dbReference type="Proteomes" id="UP000054097">
    <property type="component" value="Unassembled WGS sequence"/>
</dbReference>
<protein>
    <submittedName>
        <fullName evidence="2">Uncharacterized protein</fullName>
    </submittedName>
</protein>
<evidence type="ECO:0000313" key="3">
    <source>
        <dbReference type="Proteomes" id="UP000054097"/>
    </source>
</evidence>
<accession>A0A0C3AVB2</accession>
<dbReference type="STRING" id="933852.A0A0C3AVB2"/>
<reference evidence="3" key="2">
    <citation type="submission" date="2015-01" db="EMBL/GenBank/DDBJ databases">
        <title>Evolutionary Origins and Diversification of the Mycorrhizal Mutualists.</title>
        <authorList>
            <consortium name="DOE Joint Genome Institute"/>
            <consortium name="Mycorrhizal Genomics Consortium"/>
            <person name="Kohler A."/>
            <person name="Kuo A."/>
            <person name="Nagy L.G."/>
            <person name="Floudas D."/>
            <person name="Copeland A."/>
            <person name="Barry K.W."/>
            <person name="Cichocki N."/>
            <person name="Veneault-Fourrey C."/>
            <person name="LaButti K."/>
            <person name="Lindquist E.A."/>
            <person name="Lipzen A."/>
            <person name="Lundell T."/>
            <person name="Morin E."/>
            <person name="Murat C."/>
            <person name="Riley R."/>
            <person name="Ohm R."/>
            <person name="Sun H."/>
            <person name="Tunlid A."/>
            <person name="Henrissat B."/>
            <person name="Grigoriev I.V."/>
            <person name="Hibbett D.S."/>
            <person name="Martin F."/>
        </authorList>
    </citation>
    <scope>NUCLEOTIDE SEQUENCE [LARGE SCALE GENOMIC DNA]</scope>
    <source>
        <strain evidence="3">MAFF 305830</strain>
    </source>
</reference>
<organism evidence="2 3">
    <name type="scientific">Serendipita vermifera MAFF 305830</name>
    <dbReference type="NCBI Taxonomy" id="933852"/>
    <lineage>
        <taxon>Eukaryota</taxon>
        <taxon>Fungi</taxon>
        <taxon>Dikarya</taxon>
        <taxon>Basidiomycota</taxon>
        <taxon>Agaricomycotina</taxon>
        <taxon>Agaricomycetes</taxon>
        <taxon>Sebacinales</taxon>
        <taxon>Serendipitaceae</taxon>
        <taxon>Serendipita</taxon>
    </lineage>
</organism>
<dbReference type="Pfam" id="PF01063">
    <property type="entry name" value="Aminotran_4"/>
    <property type="match status" value="1"/>
</dbReference>
<dbReference type="Gene3D" id="3.20.10.10">
    <property type="entry name" value="D-amino Acid Aminotransferase, subunit A, domain 2"/>
    <property type="match status" value="1"/>
</dbReference>
<dbReference type="HOGENOM" id="CLU_020844_6_0_1"/>
<dbReference type="SUPFAM" id="SSF56752">
    <property type="entry name" value="D-aminoacid aminotransferase-like PLP-dependent enzymes"/>
    <property type="match status" value="1"/>
</dbReference>
<dbReference type="InterPro" id="IPR036038">
    <property type="entry name" value="Aminotransferase-like"/>
</dbReference>
<sequence>RFINALDHFGWRFKSHGSTSESDGSHPQAILPVSDIETFRNAASSAVERYFTSQEPGQIDRDTQSLKLRPVLSREGVLDIEVSQTPPVPMANLFPSNPLPAPSEITPPLLKQGYRVTLDPGSTTPSSHTEYKTTPRPQYDLSRARAGLVNETEPREVLLWNPDDYIMEGSRTNVYLYRAGRWVTPSEDTGCLKGTERRWLLAHKMVEVEDVRVNDVRDGEVVLLSNGLRGIWGATVSR</sequence>